<feature type="transmembrane region" description="Helical" evidence="5">
    <location>
        <begin position="178"/>
        <end position="207"/>
    </location>
</feature>
<evidence type="ECO:0000256" key="2">
    <source>
        <dbReference type="ARBA" id="ARBA00022692"/>
    </source>
</evidence>
<accession>A0A380KBC6</accession>
<evidence type="ECO:0000313" key="8">
    <source>
        <dbReference type="Proteomes" id="UP000254924"/>
    </source>
</evidence>
<gene>
    <name evidence="7" type="ORF">NCTC12224_01766</name>
</gene>
<feature type="transmembrane region" description="Helical" evidence="5">
    <location>
        <begin position="64"/>
        <end position="85"/>
    </location>
</feature>
<dbReference type="EMBL" id="UHFN01000007">
    <property type="protein sequence ID" value="SUN62238.1"/>
    <property type="molecule type" value="Genomic_DNA"/>
</dbReference>
<feature type="transmembrane region" description="Helical" evidence="5">
    <location>
        <begin position="22"/>
        <end position="52"/>
    </location>
</feature>
<dbReference type="InterPro" id="IPR007016">
    <property type="entry name" value="O-antigen_ligase-rel_domated"/>
</dbReference>
<comment type="subcellular location">
    <subcellularLocation>
        <location evidence="1">Membrane</location>
        <topology evidence="1">Multi-pass membrane protein</topology>
    </subcellularLocation>
</comment>
<dbReference type="GO" id="GO:0016020">
    <property type="term" value="C:membrane"/>
    <property type="evidence" value="ECO:0007669"/>
    <property type="project" value="UniProtKB-SubCell"/>
</dbReference>
<keyword evidence="4 5" id="KW-0472">Membrane</keyword>
<name>A0A380KBC6_9STRE</name>
<feature type="transmembrane region" description="Helical" evidence="5">
    <location>
        <begin position="146"/>
        <end position="166"/>
    </location>
</feature>
<proteinExistence type="predicted"/>
<keyword evidence="8" id="KW-1185">Reference proteome</keyword>
<evidence type="ECO:0000259" key="6">
    <source>
        <dbReference type="Pfam" id="PF04932"/>
    </source>
</evidence>
<dbReference type="GO" id="GO:0016874">
    <property type="term" value="F:ligase activity"/>
    <property type="evidence" value="ECO:0007669"/>
    <property type="project" value="UniProtKB-KW"/>
</dbReference>
<evidence type="ECO:0000256" key="1">
    <source>
        <dbReference type="ARBA" id="ARBA00004141"/>
    </source>
</evidence>
<sequence>MASFHFSIALLVEVFFYKTPRLWVILLFSLTILTSFSTTGMVLLVIVAFYLIMTFKKSTVVIQLVKLLLLPLSFIVGLFLITYLLNTRLDTVGSGQIRIDDFIIGFKTWLERPVFGYGYGNVAPLTAKMGMWRIWNRGFSNSVMTILAQGGVLIFSVYILPIFKGITNMIVQKSMNQLLFTILFLYLYAVTITTYNYLPILIILFIWDSNSWNIYESSRV</sequence>
<reference evidence="7 8" key="1">
    <citation type="submission" date="2018-06" db="EMBL/GenBank/DDBJ databases">
        <authorList>
            <consortium name="Pathogen Informatics"/>
            <person name="Doyle S."/>
        </authorList>
    </citation>
    <scope>NUCLEOTIDE SEQUENCE [LARGE SCALE GENOMIC DNA]</scope>
    <source>
        <strain evidence="7 8">NCTC12224</strain>
    </source>
</reference>
<protein>
    <submittedName>
        <fullName evidence="7">Lipid A core - O-antigen ligase and related enzymes</fullName>
    </submittedName>
</protein>
<evidence type="ECO:0000256" key="5">
    <source>
        <dbReference type="SAM" id="Phobius"/>
    </source>
</evidence>
<feature type="domain" description="O-antigen ligase-related" evidence="6">
    <location>
        <begin position="24"/>
        <end position="158"/>
    </location>
</feature>
<evidence type="ECO:0000313" key="7">
    <source>
        <dbReference type="EMBL" id="SUN62238.1"/>
    </source>
</evidence>
<evidence type="ECO:0000256" key="4">
    <source>
        <dbReference type="ARBA" id="ARBA00023136"/>
    </source>
</evidence>
<keyword evidence="2 5" id="KW-0812">Transmembrane</keyword>
<dbReference type="AlphaFoldDB" id="A0A380KBC6"/>
<organism evidence="7 8">
    <name type="scientific">Streptococcus hyointestinalis</name>
    <dbReference type="NCBI Taxonomy" id="1337"/>
    <lineage>
        <taxon>Bacteria</taxon>
        <taxon>Bacillati</taxon>
        <taxon>Bacillota</taxon>
        <taxon>Bacilli</taxon>
        <taxon>Lactobacillales</taxon>
        <taxon>Streptococcaceae</taxon>
        <taxon>Streptococcus</taxon>
    </lineage>
</organism>
<dbReference type="Proteomes" id="UP000254924">
    <property type="component" value="Unassembled WGS sequence"/>
</dbReference>
<evidence type="ECO:0000256" key="3">
    <source>
        <dbReference type="ARBA" id="ARBA00022989"/>
    </source>
</evidence>
<dbReference type="Pfam" id="PF04932">
    <property type="entry name" value="Wzy_C"/>
    <property type="match status" value="1"/>
</dbReference>
<keyword evidence="3 5" id="KW-1133">Transmembrane helix</keyword>
<keyword evidence="7" id="KW-0436">Ligase</keyword>